<feature type="domain" description="Transcription regulator PadR N-terminal" evidence="1">
    <location>
        <begin position="34"/>
        <end position="83"/>
    </location>
</feature>
<dbReference type="Pfam" id="PF03551">
    <property type="entry name" value="PadR"/>
    <property type="match status" value="1"/>
</dbReference>
<dbReference type="Proteomes" id="UP000255523">
    <property type="component" value="Unassembled WGS sequence"/>
</dbReference>
<protein>
    <submittedName>
        <fullName evidence="2">PadR family transcriptional regulator</fullName>
    </submittedName>
</protein>
<dbReference type="PANTHER" id="PTHR33169:SF14">
    <property type="entry name" value="TRANSCRIPTIONAL REGULATOR RV3488"/>
    <property type="match status" value="1"/>
</dbReference>
<proteinExistence type="predicted"/>
<dbReference type="GeneID" id="77461219"/>
<dbReference type="OrthoDB" id="9808017at2"/>
<dbReference type="RefSeq" id="WP_022789863.1">
    <property type="nucleotide sequence ID" value="NZ_UHFX01000003.1"/>
</dbReference>
<dbReference type="SUPFAM" id="SSF46785">
    <property type="entry name" value="Winged helix' DNA-binding domain"/>
    <property type="match status" value="1"/>
</dbReference>
<dbReference type="InterPro" id="IPR036388">
    <property type="entry name" value="WH-like_DNA-bd_sf"/>
</dbReference>
<gene>
    <name evidence="2" type="ORF">NCTC11087_00220</name>
</gene>
<name>A0A380LJB1_9FIRM</name>
<dbReference type="InterPro" id="IPR052509">
    <property type="entry name" value="Metal_resp_DNA-bind_regulator"/>
</dbReference>
<evidence type="ECO:0000313" key="2">
    <source>
        <dbReference type="EMBL" id="SUO03363.1"/>
    </source>
</evidence>
<dbReference type="InterPro" id="IPR005149">
    <property type="entry name" value="Tscrpt_reg_PadR_N"/>
</dbReference>
<accession>A0A380LJB1</accession>
<keyword evidence="3" id="KW-1185">Reference proteome</keyword>
<dbReference type="InterPro" id="IPR036390">
    <property type="entry name" value="WH_DNA-bd_sf"/>
</dbReference>
<organism evidence="2 3">
    <name type="scientific">Faecalicoccus pleomorphus</name>
    <dbReference type="NCBI Taxonomy" id="1323"/>
    <lineage>
        <taxon>Bacteria</taxon>
        <taxon>Bacillati</taxon>
        <taxon>Bacillota</taxon>
        <taxon>Erysipelotrichia</taxon>
        <taxon>Erysipelotrichales</taxon>
        <taxon>Erysipelotrichaceae</taxon>
        <taxon>Faecalicoccus</taxon>
    </lineage>
</organism>
<sequence length="109" mass="13566">MIEHKYRDKRSVFFYVNRTYYKEIIKYYSTHFVKDVSRYIEISESTLYPILKRLEVSGCVITYTEQHKNRLRKYYRITDKGIESIRCFLEEWEEIQSIYEYIKGEMEDE</sequence>
<dbReference type="Gene3D" id="1.10.10.10">
    <property type="entry name" value="Winged helix-like DNA-binding domain superfamily/Winged helix DNA-binding domain"/>
    <property type="match status" value="1"/>
</dbReference>
<reference evidence="2 3" key="1">
    <citation type="submission" date="2018-06" db="EMBL/GenBank/DDBJ databases">
        <authorList>
            <consortium name="Pathogen Informatics"/>
            <person name="Doyle S."/>
        </authorList>
    </citation>
    <scope>NUCLEOTIDE SEQUENCE [LARGE SCALE GENOMIC DNA]</scope>
    <source>
        <strain evidence="2 3">NCTC11087</strain>
    </source>
</reference>
<evidence type="ECO:0000259" key="1">
    <source>
        <dbReference type="Pfam" id="PF03551"/>
    </source>
</evidence>
<dbReference type="PANTHER" id="PTHR33169">
    <property type="entry name" value="PADR-FAMILY TRANSCRIPTIONAL REGULATOR"/>
    <property type="match status" value="1"/>
</dbReference>
<dbReference type="EMBL" id="UHFX01000003">
    <property type="protein sequence ID" value="SUO03363.1"/>
    <property type="molecule type" value="Genomic_DNA"/>
</dbReference>
<evidence type="ECO:0000313" key="3">
    <source>
        <dbReference type="Proteomes" id="UP000255523"/>
    </source>
</evidence>
<dbReference type="AlphaFoldDB" id="A0A380LJB1"/>